<feature type="region of interest" description="Disordered" evidence="1">
    <location>
        <begin position="113"/>
        <end position="152"/>
    </location>
</feature>
<protein>
    <submittedName>
        <fullName evidence="2">Uncharacterized protein</fullName>
    </submittedName>
</protein>
<name>A0A553RKA2_9TELE</name>
<reference evidence="2 3" key="1">
    <citation type="journal article" date="2019" name="Sci. Data">
        <title>Hybrid genome assembly and annotation of Danionella translucida.</title>
        <authorList>
            <person name="Kadobianskyi M."/>
            <person name="Schulze L."/>
            <person name="Schuelke M."/>
            <person name="Judkewitz B."/>
        </authorList>
    </citation>
    <scope>NUCLEOTIDE SEQUENCE [LARGE SCALE GENOMIC DNA]</scope>
    <source>
        <strain evidence="2 3">Bolton</strain>
    </source>
</reference>
<dbReference type="Proteomes" id="UP000316079">
    <property type="component" value="Unassembled WGS sequence"/>
</dbReference>
<comment type="caution">
    <text evidence="2">The sequence shown here is derived from an EMBL/GenBank/DDBJ whole genome shotgun (WGS) entry which is preliminary data.</text>
</comment>
<proteinExistence type="predicted"/>
<gene>
    <name evidence="2" type="ORF">DNTS_027980</name>
</gene>
<sequence length="395" mass="44281">RNTSSSSTTSSKDGGFTTIVACPSPGIALYFLYIRHIVIPKSSICGGLTWSGSVAERDGGGPRRSCRYGGPPSILSTLNKPRWPSSSGAPSGHLRAAVRTSPCVRMMWIRRKSRRRAQAGRGPTSPAPAQNTAPPPDQEEEPHTRFSKRDGFVSYPASAPEQFIVLGGVVLHSEKEIQRELLHKRGKAGRREGEIPTTERERYRQQRGRDTEDREEKERYRRQRREGEIPKADERGRDIDDRGDREEIGWKVIATEGSAGARGSVEAVNEGSETHRCHCRGCWEVWVVTVDVLLLKHKNYYRQKLLAIGHCKALMSLGTADVNSLLERKREKDRQTDRKREGVLVLAIFLEFPASNGRLSSWQEFRQGTLCCTGAPGDKEERWKEKKGETIFSAS</sequence>
<feature type="compositionally biased region" description="Polar residues" evidence="1">
    <location>
        <begin position="77"/>
        <end position="89"/>
    </location>
</feature>
<organism evidence="2 3">
    <name type="scientific">Danionella cerebrum</name>
    <dbReference type="NCBI Taxonomy" id="2873325"/>
    <lineage>
        <taxon>Eukaryota</taxon>
        <taxon>Metazoa</taxon>
        <taxon>Chordata</taxon>
        <taxon>Craniata</taxon>
        <taxon>Vertebrata</taxon>
        <taxon>Euteleostomi</taxon>
        <taxon>Actinopterygii</taxon>
        <taxon>Neopterygii</taxon>
        <taxon>Teleostei</taxon>
        <taxon>Ostariophysi</taxon>
        <taxon>Cypriniformes</taxon>
        <taxon>Danionidae</taxon>
        <taxon>Danioninae</taxon>
        <taxon>Danionella</taxon>
    </lineage>
</organism>
<accession>A0A553RKA2</accession>
<feature type="region of interest" description="Disordered" evidence="1">
    <location>
        <begin position="182"/>
        <end position="241"/>
    </location>
</feature>
<feature type="compositionally biased region" description="Basic and acidic residues" evidence="1">
    <location>
        <begin position="141"/>
        <end position="151"/>
    </location>
</feature>
<evidence type="ECO:0000313" key="3">
    <source>
        <dbReference type="Proteomes" id="UP000316079"/>
    </source>
</evidence>
<evidence type="ECO:0000256" key="1">
    <source>
        <dbReference type="SAM" id="MobiDB-lite"/>
    </source>
</evidence>
<keyword evidence="3" id="KW-1185">Reference proteome</keyword>
<dbReference type="EMBL" id="SRMA01023906">
    <property type="protein sequence ID" value="TRZ02606.1"/>
    <property type="molecule type" value="Genomic_DNA"/>
</dbReference>
<evidence type="ECO:0000313" key="2">
    <source>
        <dbReference type="EMBL" id="TRZ02606.1"/>
    </source>
</evidence>
<feature type="non-terminal residue" evidence="2">
    <location>
        <position position="1"/>
    </location>
</feature>
<feature type="region of interest" description="Disordered" evidence="1">
    <location>
        <begin position="77"/>
        <end position="96"/>
    </location>
</feature>
<dbReference type="AlphaFoldDB" id="A0A553RKA2"/>